<dbReference type="Gene3D" id="2.60.40.790">
    <property type="match status" value="1"/>
</dbReference>
<dbReference type="OrthoDB" id="9808910at2"/>
<dbReference type="RefSeq" id="WP_091874790.1">
    <property type="nucleotide sequence ID" value="NZ_FOLD01000012.1"/>
</dbReference>
<dbReference type="PROSITE" id="PS01031">
    <property type="entry name" value="SHSP"/>
    <property type="match status" value="1"/>
</dbReference>
<organism evidence="4 5">
    <name type="scientific">Massilia yuzhufengensis</name>
    <dbReference type="NCBI Taxonomy" id="1164594"/>
    <lineage>
        <taxon>Bacteria</taxon>
        <taxon>Pseudomonadati</taxon>
        <taxon>Pseudomonadota</taxon>
        <taxon>Betaproteobacteria</taxon>
        <taxon>Burkholderiales</taxon>
        <taxon>Oxalobacteraceae</taxon>
        <taxon>Telluria group</taxon>
        <taxon>Massilia</taxon>
    </lineage>
</organism>
<keyword evidence="5" id="KW-1185">Reference proteome</keyword>
<dbReference type="SUPFAM" id="SSF49764">
    <property type="entry name" value="HSP20-like chaperones"/>
    <property type="match status" value="1"/>
</dbReference>
<proteinExistence type="inferred from homology"/>
<evidence type="ECO:0000256" key="2">
    <source>
        <dbReference type="RuleBase" id="RU003616"/>
    </source>
</evidence>
<protein>
    <submittedName>
        <fullName evidence="4">HSP20 family protein</fullName>
    </submittedName>
</protein>
<dbReference type="InterPro" id="IPR002068">
    <property type="entry name" value="A-crystallin/Hsp20_dom"/>
</dbReference>
<reference evidence="5" key="1">
    <citation type="submission" date="2016-10" db="EMBL/GenBank/DDBJ databases">
        <authorList>
            <person name="Varghese N."/>
            <person name="Submissions S."/>
        </authorList>
    </citation>
    <scope>NUCLEOTIDE SEQUENCE [LARGE SCALE GENOMIC DNA]</scope>
    <source>
        <strain evidence="5">CGMCC 1.12041</strain>
    </source>
</reference>
<dbReference type="EMBL" id="FOLD01000012">
    <property type="protein sequence ID" value="SFC90231.1"/>
    <property type="molecule type" value="Genomic_DNA"/>
</dbReference>
<feature type="domain" description="SHSP" evidence="3">
    <location>
        <begin position="38"/>
        <end position="148"/>
    </location>
</feature>
<dbReference type="CDD" id="cd06464">
    <property type="entry name" value="ACD_sHsps-like"/>
    <property type="match status" value="1"/>
</dbReference>
<sequence length="148" mass="16684">MANNLTRFDPFREVLRGSPLRGIEELMRDFPLASSLRGFEPERQIRIDVNETDQAYVVKADMPGYRKEDIKIAVDGSVVSISATMQGQEEKTEGDTVYSERYSGSQYRSFTLAQEVDDTKTEAKYQDGVLSLTLPKKPGTARKQIAIQ</sequence>
<dbReference type="InterPro" id="IPR031107">
    <property type="entry name" value="Small_HSP"/>
</dbReference>
<comment type="similarity">
    <text evidence="1 2">Belongs to the small heat shock protein (HSP20) family.</text>
</comment>
<name>A0A1I1MXV2_9BURK</name>
<evidence type="ECO:0000259" key="3">
    <source>
        <dbReference type="PROSITE" id="PS01031"/>
    </source>
</evidence>
<accession>A0A1I1MXV2</accession>
<dbReference type="Proteomes" id="UP000198639">
    <property type="component" value="Unassembled WGS sequence"/>
</dbReference>
<dbReference type="AlphaFoldDB" id="A0A1I1MXV2"/>
<dbReference type="InterPro" id="IPR008978">
    <property type="entry name" value="HSP20-like_chaperone"/>
</dbReference>
<evidence type="ECO:0000313" key="4">
    <source>
        <dbReference type="EMBL" id="SFC90231.1"/>
    </source>
</evidence>
<dbReference type="Pfam" id="PF00011">
    <property type="entry name" value="HSP20"/>
    <property type="match status" value="1"/>
</dbReference>
<dbReference type="STRING" id="1164594.SAMN05216204_11211"/>
<evidence type="ECO:0000256" key="1">
    <source>
        <dbReference type="PROSITE-ProRule" id="PRU00285"/>
    </source>
</evidence>
<evidence type="ECO:0000313" key="5">
    <source>
        <dbReference type="Proteomes" id="UP000198639"/>
    </source>
</evidence>
<dbReference type="PANTHER" id="PTHR11527">
    <property type="entry name" value="HEAT-SHOCK PROTEIN 20 FAMILY MEMBER"/>
    <property type="match status" value="1"/>
</dbReference>
<gene>
    <name evidence="4" type="ORF">SAMN05216204_11211</name>
</gene>